<dbReference type="Proteomes" id="UP000254107">
    <property type="component" value="Unassembled WGS sequence"/>
</dbReference>
<proteinExistence type="predicted"/>
<reference evidence="1 2" key="1">
    <citation type="submission" date="2018-06" db="EMBL/GenBank/DDBJ databases">
        <authorList>
            <consortium name="Pathogen Informatics"/>
            <person name="Doyle S."/>
        </authorList>
    </citation>
    <scope>NUCLEOTIDE SEQUENCE [LARGE SCALE GENOMIC DNA]</scope>
    <source>
        <strain evidence="1 2">NCTC7911</strain>
    </source>
</reference>
<dbReference type="RefSeq" id="WP_115248496.1">
    <property type="nucleotide sequence ID" value="NZ_UGQC01000007.1"/>
</dbReference>
<gene>
    <name evidence="1" type="ORF">NCTC7911_03126</name>
</gene>
<protein>
    <recommendedName>
        <fullName evidence="3">Replication-relaxation</fullName>
    </recommendedName>
</protein>
<dbReference type="EMBL" id="UGQC01000007">
    <property type="protein sequence ID" value="STZ74945.1"/>
    <property type="molecule type" value="Genomic_DNA"/>
</dbReference>
<keyword evidence="2" id="KW-1185">Reference proteome</keyword>
<name>A0A378UC93_MORLA</name>
<dbReference type="GeneID" id="302271584"/>
<sequence>MTGSITPQQTEFLYLLSKTGFLTNKHLEQVDFAKLKNSKHYLTKRLLDGKYIGRLMVSSSFGVGRKSMYFLVKKGAELVSEVYNLPLESLSYSPLKGGIYTANNGDEVSIIRADFIHKEAYICAFLAFEKYLQSTDYTLTDYRHYYQLKGDKSTTISVNGKNIRPDGIWWATSHEAGAKNFVYVVEIHRHSERKHIIRQLRQQVEAIKEKSVQKRFGFDHPYLVLSVFTGENLSAMRGILDELKNTEDWAIIEKFFLFARLDDLVSDFYKGLGYFGGVKKPVPMEI</sequence>
<accession>A0A378UC93</accession>
<evidence type="ECO:0008006" key="3">
    <source>
        <dbReference type="Google" id="ProtNLM"/>
    </source>
</evidence>
<dbReference type="AlphaFoldDB" id="A0A378UC93"/>
<evidence type="ECO:0000313" key="1">
    <source>
        <dbReference type="EMBL" id="STZ74945.1"/>
    </source>
</evidence>
<organism evidence="1 2">
    <name type="scientific">Moraxella lacunata</name>
    <dbReference type="NCBI Taxonomy" id="477"/>
    <lineage>
        <taxon>Bacteria</taxon>
        <taxon>Pseudomonadati</taxon>
        <taxon>Pseudomonadota</taxon>
        <taxon>Gammaproteobacteria</taxon>
        <taxon>Moraxellales</taxon>
        <taxon>Moraxellaceae</taxon>
        <taxon>Moraxella</taxon>
    </lineage>
</organism>
<evidence type="ECO:0000313" key="2">
    <source>
        <dbReference type="Proteomes" id="UP000254107"/>
    </source>
</evidence>